<dbReference type="RefSeq" id="WP_143025638.1">
    <property type="nucleotide sequence ID" value="NZ_FNAH01000003.1"/>
</dbReference>
<dbReference type="STRING" id="591205.SAMN05421538_1038"/>
<evidence type="ECO:0000313" key="2">
    <source>
        <dbReference type="Proteomes" id="UP000199344"/>
    </source>
</evidence>
<dbReference type="EMBL" id="FNAH01000003">
    <property type="protein sequence ID" value="SDD90839.1"/>
    <property type="molecule type" value="Genomic_DNA"/>
</dbReference>
<dbReference type="AlphaFoldDB" id="A0A1G6YKB9"/>
<keyword evidence="2" id="KW-1185">Reference proteome</keyword>
<sequence length="75" mass="7915">MRIDTQTGLPSPPAPKSPRLEQVFLEEMLTHMMPKAGGALASGTGESAFASFLRREYAAALAARVDLGLQAGRDG</sequence>
<evidence type="ECO:0000313" key="1">
    <source>
        <dbReference type="EMBL" id="SDD90839.1"/>
    </source>
</evidence>
<dbReference type="OrthoDB" id="7690273at2"/>
<accession>A0A1G6YKB9</accession>
<protein>
    <recommendedName>
        <fullName evidence="3">Rod binding protein</fullName>
    </recommendedName>
</protein>
<proteinExistence type="predicted"/>
<name>A0A1G6YKB9_9RHOB</name>
<dbReference type="Proteomes" id="UP000199344">
    <property type="component" value="Unassembled WGS sequence"/>
</dbReference>
<reference evidence="1 2" key="1">
    <citation type="submission" date="2016-10" db="EMBL/GenBank/DDBJ databases">
        <authorList>
            <person name="de Groot N.N."/>
        </authorList>
    </citation>
    <scope>NUCLEOTIDE SEQUENCE [LARGE SCALE GENOMIC DNA]</scope>
    <source>
        <strain evidence="1 2">DSM 22220</strain>
    </source>
</reference>
<gene>
    <name evidence="1" type="ORF">SAMN05421538_1038</name>
</gene>
<organism evidence="1 2">
    <name type="scientific">Paracoccus isoporae</name>
    <dbReference type="NCBI Taxonomy" id="591205"/>
    <lineage>
        <taxon>Bacteria</taxon>
        <taxon>Pseudomonadati</taxon>
        <taxon>Pseudomonadota</taxon>
        <taxon>Alphaproteobacteria</taxon>
        <taxon>Rhodobacterales</taxon>
        <taxon>Paracoccaceae</taxon>
        <taxon>Paracoccus</taxon>
    </lineage>
</organism>
<evidence type="ECO:0008006" key="3">
    <source>
        <dbReference type="Google" id="ProtNLM"/>
    </source>
</evidence>